<sequence length="170" mass="19757">MGPRKQNKSENGEHQSPIYLKHVSNFKASLRRRDSQRFLRTKPEMPLNPVSSSLDSGHESLLCPFVCESEARRLYWAGRLRVSIDLLQMKNHQSQLDLVMLPPSYPTPHPLLHHRSRSLFNILQDDRPPAQQFVANEEGQLFFAMEPKRSSRRPPQPTKVRTHKRAKRSS</sequence>
<proteinExistence type="predicted"/>
<dbReference type="Proteomes" id="UP001234178">
    <property type="component" value="Unassembled WGS sequence"/>
</dbReference>
<keyword evidence="3" id="KW-1185">Reference proteome</keyword>
<name>A0ABR0ALI7_9CRUS</name>
<organism evidence="2 3">
    <name type="scientific">Daphnia magna</name>
    <dbReference type="NCBI Taxonomy" id="35525"/>
    <lineage>
        <taxon>Eukaryota</taxon>
        <taxon>Metazoa</taxon>
        <taxon>Ecdysozoa</taxon>
        <taxon>Arthropoda</taxon>
        <taxon>Crustacea</taxon>
        <taxon>Branchiopoda</taxon>
        <taxon>Diplostraca</taxon>
        <taxon>Cladocera</taxon>
        <taxon>Anomopoda</taxon>
        <taxon>Daphniidae</taxon>
        <taxon>Daphnia</taxon>
    </lineage>
</organism>
<feature type="region of interest" description="Disordered" evidence="1">
    <location>
        <begin position="145"/>
        <end position="170"/>
    </location>
</feature>
<evidence type="ECO:0000256" key="1">
    <source>
        <dbReference type="SAM" id="MobiDB-lite"/>
    </source>
</evidence>
<gene>
    <name evidence="2" type="ORF">OUZ56_015001</name>
</gene>
<evidence type="ECO:0000313" key="2">
    <source>
        <dbReference type="EMBL" id="KAK4025970.1"/>
    </source>
</evidence>
<feature type="compositionally biased region" description="Basic residues" evidence="1">
    <location>
        <begin position="160"/>
        <end position="170"/>
    </location>
</feature>
<comment type="caution">
    <text evidence="2">The sequence shown here is derived from an EMBL/GenBank/DDBJ whole genome shotgun (WGS) entry which is preliminary data.</text>
</comment>
<protein>
    <submittedName>
        <fullName evidence="2">Uncharacterized protein</fullName>
    </submittedName>
</protein>
<evidence type="ECO:0000313" key="3">
    <source>
        <dbReference type="Proteomes" id="UP001234178"/>
    </source>
</evidence>
<dbReference type="EMBL" id="JAOYFB010000038">
    <property type="protein sequence ID" value="KAK4025970.1"/>
    <property type="molecule type" value="Genomic_DNA"/>
</dbReference>
<reference evidence="2 3" key="1">
    <citation type="journal article" date="2023" name="Nucleic Acids Res.">
        <title>The hologenome of Daphnia magna reveals possible DNA methylation and microbiome-mediated evolution of the host genome.</title>
        <authorList>
            <person name="Chaturvedi A."/>
            <person name="Li X."/>
            <person name="Dhandapani V."/>
            <person name="Marshall H."/>
            <person name="Kissane S."/>
            <person name="Cuenca-Cambronero M."/>
            <person name="Asole G."/>
            <person name="Calvet F."/>
            <person name="Ruiz-Romero M."/>
            <person name="Marangio P."/>
            <person name="Guigo R."/>
            <person name="Rago D."/>
            <person name="Mirbahai L."/>
            <person name="Eastwood N."/>
            <person name="Colbourne J.K."/>
            <person name="Zhou J."/>
            <person name="Mallon E."/>
            <person name="Orsini L."/>
        </authorList>
    </citation>
    <scope>NUCLEOTIDE SEQUENCE [LARGE SCALE GENOMIC DNA]</scope>
    <source>
        <strain evidence="2">LRV0_1</strain>
    </source>
</reference>
<accession>A0ABR0ALI7</accession>